<dbReference type="SMART" id="SM00645">
    <property type="entry name" value="Pept_C1"/>
    <property type="match status" value="1"/>
</dbReference>
<dbReference type="InterPro" id="IPR013128">
    <property type="entry name" value="Peptidase_C1A"/>
</dbReference>
<evidence type="ECO:0000256" key="6">
    <source>
        <dbReference type="SAM" id="MobiDB-lite"/>
    </source>
</evidence>
<reference evidence="8" key="1">
    <citation type="submission" date="2022-08" db="EMBL/GenBank/DDBJ databases">
        <authorList>
            <person name="Gutierrez-Valencia J."/>
        </authorList>
    </citation>
    <scope>NUCLEOTIDE SEQUENCE</scope>
</reference>
<feature type="non-terminal residue" evidence="8">
    <location>
        <position position="1"/>
    </location>
</feature>
<comment type="caution">
    <text evidence="8">The sequence shown here is derived from an EMBL/GenBank/DDBJ whole genome shotgun (WGS) entry which is preliminary data.</text>
</comment>
<name>A0AAV0L4L6_9ROSI</name>
<keyword evidence="4" id="KW-0788">Thiol protease</keyword>
<dbReference type="AlphaFoldDB" id="A0AAV0L4L6"/>
<dbReference type="EMBL" id="CAMGYJ010000006">
    <property type="protein sequence ID" value="CAI0429425.1"/>
    <property type="molecule type" value="Genomic_DNA"/>
</dbReference>
<dbReference type="InterPro" id="IPR038765">
    <property type="entry name" value="Papain-like_cys_pep_sf"/>
</dbReference>
<dbReference type="PANTHER" id="PTHR12411">
    <property type="entry name" value="CYSTEINE PROTEASE FAMILY C1-RELATED"/>
    <property type="match status" value="1"/>
</dbReference>
<evidence type="ECO:0000256" key="5">
    <source>
        <dbReference type="ARBA" id="ARBA00023157"/>
    </source>
</evidence>
<evidence type="ECO:0000256" key="2">
    <source>
        <dbReference type="ARBA" id="ARBA00022670"/>
    </source>
</evidence>
<evidence type="ECO:0000313" key="8">
    <source>
        <dbReference type="EMBL" id="CAI0429425.1"/>
    </source>
</evidence>
<keyword evidence="9" id="KW-1185">Reference proteome</keyword>
<dbReference type="Gene3D" id="3.90.70.10">
    <property type="entry name" value="Cysteine proteinases"/>
    <property type="match status" value="1"/>
</dbReference>
<dbReference type="Pfam" id="PF00112">
    <property type="entry name" value="Peptidase_C1"/>
    <property type="match status" value="1"/>
</dbReference>
<evidence type="ECO:0000256" key="1">
    <source>
        <dbReference type="ARBA" id="ARBA00008455"/>
    </source>
</evidence>
<feature type="compositionally biased region" description="Polar residues" evidence="6">
    <location>
        <begin position="16"/>
        <end position="31"/>
    </location>
</feature>
<dbReference type="InterPro" id="IPR039417">
    <property type="entry name" value="Peptidase_C1A_papain-like"/>
</dbReference>
<keyword evidence="3" id="KW-0378">Hydrolase</keyword>
<evidence type="ECO:0000256" key="3">
    <source>
        <dbReference type="ARBA" id="ARBA00022801"/>
    </source>
</evidence>
<evidence type="ECO:0000256" key="4">
    <source>
        <dbReference type="ARBA" id="ARBA00022807"/>
    </source>
</evidence>
<gene>
    <name evidence="8" type="ORF">LITE_LOCUS22126</name>
</gene>
<evidence type="ECO:0000259" key="7">
    <source>
        <dbReference type="SMART" id="SM00645"/>
    </source>
</evidence>
<comment type="similarity">
    <text evidence="1">Belongs to the peptidase C1 family.</text>
</comment>
<dbReference type="Proteomes" id="UP001154282">
    <property type="component" value="Unassembled WGS sequence"/>
</dbReference>
<dbReference type="GO" id="GO:0006508">
    <property type="term" value="P:proteolysis"/>
    <property type="evidence" value="ECO:0007669"/>
    <property type="project" value="UniProtKB-KW"/>
</dbReference>
<dbReference type="SUPFAM" id="SSF54001">
    <property type="entry name" value="Cysteine proteinases"/>
    <property type="match status" value="1"/>
</dbReference>
<evidence type="ECO:0000313" key="9">
    <source>
        <dbReference type="Proteomes" id="UP001154282"/>
    </source>
</evidence>
<keyword evidence="2" id="KW-0645">Protease</keyword>
<dbReference type="GO" id="GO:0008234">
    <property type="term" value="F:cysteine-type peptidase activity"/>
    <property type="evidence" value="ECO:0007669"/>
    <property type="project" value="UniProtKB-KW"/>
</dbReference>
<feature type="domain" description="Peptidase C1A papain C-terminal" evidence="7">
    <location>
        <begin position="129"/>
        <end position="231"/>
    </location>
</feature>
<sequence>VQVQEALAGPPPTPKLSETQQPGLRQQQDAPASSKAKQQHDTHASSEADANPITISAAAFPPQPLDESRARKKRCVVVESSDASQRALSLGFNNQMVQPPQQPLQFTGGTGGSFRLAKFPCPDSPFRFPAPTFPWSHQTLFGYPGHTSCWAFSTVGAVEGINQIVTGELITLSEQELVDCDTSYNQGCNGGLMDYGFQFIINNGGIDTEEDYPYKAVDSVCDSNRVMMAVD</sequence>
<feature type="region of interest" description="Disordered" evidence="6">
    <location>
        <begin position="1"/>
        <end position="71"/>
    </location>
</feature>
<dbReference type="CDD" id="cd02248">
    <property type="entry name" value="Peptidase_C1A"/>
    <property type="match status" value="1"/>
</dbReference>
<accession>A0AAV0L4L6</accession>
<keyword evidence="5" id="KW-1015">Disulfide bond</keyword>
<protein>
    <recommendedName>
        <fullName evidence="7">Peptidase C1A papain C-terminal domain-containing protein</fullName>
    </recommendedName>
</protein>
<proteinExistence type="inferred from homology"/>
<dbReference type="InterPro" id="IPR000668">
    <property type="entry name" value="Peptidase_C1A_C"/>
</dbReference>
<organism evidence="8 9">
    <name type="scientific">Linum tenue</name>
    <dbReference type="NCBI Taxonomy" id="586396"/>
    <lineage>
        <taxon>Eukaryota</taxon>
        <taxon>Viridiplantae</taxon>
        <taxon>Streptophyta</taxon>
        <taxon>Embryophyta</taxon>
        <taxon>Tracheophyta</taxon>
        <taxon>Spermatophyta</taxon>
        <taxon>Magnoliopsida</taxon>
        <taxon>eudicotyledons</taxon>
        <taxon>Gunneridae</taxon>
        <taxon>Pentapetalae</taxon>
        <taxon>rosids</taxon>
        <taxon>fabids</taxon>
        <taxon>Malpighiales</taxon>
        <taxon>Linaceae</taxon>
        <taxon>Linum</taxon>
    </lineage>
</organism>